<dbReference type="Gene3D" id="3.50.50.100">
    <property type="match status" value="1"/>
</dbReference>
<sequence>MVVVDCRKEYFEITWANLRSMVEPSFADRTLINHRDYLTNADIVTSEAVNITETEVLTADGRRIGYDYLVIATGRADSVPKTRSERLNQFNEGEFETISDNNGSNYKRTQLHIKKF</sequence>
<evidence type="ECO:0000256" key="2">
    <source>
        <dbReference type="ARBA" id="ARBA00022827"/>
    </source>
</evidence>
<dbReference type="PANTHER" id="PTHR43735:SF3">
    <property type="entry name" value="FERROPTOSIS SUPPRESSOR PROTEIN 1"/>
    <property type="match status" value="1"/>
</dbReference>
<keyword evidence="1" id="KW-0285">Flavoprotein</keyword>
<gene>
    <name evidence="4" type="ORF">V8G54_023751</name>
</gene>
<dbReference type="GO" id="GO:0005737">
    <property type="term" value="C:cytoplasm"/>
    <property type="evidence" value="ECO:0007669"/>
    <property type="project" value="TreeGrafter"/>
</dbReference>
<evidence type="ECO:0000256" key="1">
    <source>
        <dbReference type="ARBA" id="ARBA00022630"/>
    </source>
</evidence>
<evidence type="ECO:0000313" key="4">
    <source>
        <dbReference type="EMBL" id="WVZ02945.1"/>
    </source>
</evidence>
<accession>A0AAQ3N599</accession>
<dbReference type="InterPro" id="IPR036188">
    <property type="entry name" value="FAD/NAD-bd_sf"/>
</dbReference>
<reference evidence="4 5" key="1">
    <citation type="journal article" date="2023" name="Life. Sci Alliance">
        <title>Evolutionary insights into 3D genome organization and epigenetic landscape of Vigna mungo.</title>
        <authorList>
            <person name="Junaid A."/>
            <person name="Singh B."/>
            <person name="Bhatia S."/>
        </authorList>
    </citation>
    <scope>NUCLEOTIDE SEQUENCE [LARGE SCALE GENOMIC DNA]</scope>
    <source>
        <strain evidence="4">Urdbean</strain>
    </source>
</reference>
<evidence type="ECO:0000256" key="3">
    <source>
        <dbReference type="ARBA" id="ARBA00023002"/>
    </source>
</evidence>
<keyword evidence="2" id="KW-0274">FAD</keyword>
<dbReference type="SUPFAM" id="SSF51905">
    <property type="entry name" value="FAD/NAD(P)-binding domain"/>
    <property type="match status" value="1"/>
</dbReference>
<organism evidence="4 5">
    <name type="scientific">Vigna mungo</name>
    <name type="common">Black gram</name>
    <name type="synonym">Phaseolus mungo</name>
    <dbReference type="NCBI Taxonomy" id="3915"/>
    <lineage>
        <taxon>Eukaryota</taxon>
        <taxon>Viridiplantae</taxon>
        <taxon>Streptophyta</taxon>
        <taxon>Embryophyta</taxon>
        <taxon>Tracheophyta</taxon>
        <taxon>Spermatophyta</taxon>
        <taxon>Magnoliopsida</taxon>
        <taxon>eudicotyledons</taxon>
        <taxon>Gunneridae</taxon>
        <taxon>Pentapetalae</taxon>
        <taxon>rosids</taxon>
        <taxon>fabids</taxon>
        <taxon>Fabales</taxon>
        <taxon>Fabaceae</taxon>
        <taxon>Papilionoideae</taxon>
        <taxon>50 kb inversion clade</taxon>
        <taxon>NPAAA clade</taxon>
        <taxon>indigoferoid/millettioid clade</taxon>
        <taxon>Phaseoleae</taxon>
        <taxon>Vigna</taxon>
    </lineage>
</organism>
<keyword evidence="3" id="KW-0560">Oxidoreductase</keyword>
<name>A0AAQ3N599_VIGMU</name>
<proteinExistence type="predicted"/>
<dbReference type="AlphaFoldDB" id="A0AAQ3N599"/>
<dbReference type="Proteomes" id="UP001374535">
    <property type="component" value="Chromosome 7"/>
</dbReference>
<dbReference type="GO" id="GO:0050660">
    <property type="term" value="F:flavin adenine dinucleotide binding"/>
    <property type="evidence" value="ECO:0007669"/>
    <property type="project" value="TreeGrafter"/>
</dbReference>
<dbReference type="GO" id="GO:0004174">
    <property type="term" value="F:electron-transferring-flavoprotein dehydrogenase activity"/>
    <property type="evidence" value="ECO:0007669"/>
    <property type="project" value="TreeGrafter"/>
</dbReference>
<dbReference type="PANTHER" id="PTHR43735">
    <property type="entry name" value="APOPTOSIS-INDUCING FACTOR 1"/>
    <property type="match status" value="1"/>
</dbReference>
<evidence type="ECO:0000313" key="5">
    <source>
        <dbReference type="Proteomes" id="UP001374535"/>
    </source>
</evidence>
<dbReference type="EMBL" id="CP144694">
    <property type="protein sequence ID" value="WVZ02945.1"/>
    <property type="molecule type" value="Genomic_DNA"/>
</dbReference>
<keyword evidence="5" id="KW-1185">Reference proteome</keyword>
<evidence type="ECO:0008006" key="6">
    <source>
        <dbReference type="Google" id="ProtNLM"/>
    </source>
</evidence>
<protein>
    <recommendedName>
        <fullName evidence="6">FAD/NAD(P)-binding domain-containing protein</fullName>
    </recommendedName>
</protein>